<dbReference type="GO" id="GO:0006508">
    <property type="term" value="P:proteolysis"/>
    <property type="evidence" value="ECO:0007669"/>
    <property type="project" value="UniProtKB-KW"/>
</dbReference>
<dbReference type="Proteomes" id="UP000522163">
    <property type="component" value="Unassembled WGS sequence"/>
</dbReference>
<dbReference type="SMART" id="SM00460">
    <property type="entry name" value="TGc"/>
    <property type="match status" value="1"/>
</dbReference>
<dbReference type="InterPro" id="IPR052557">
    <property type="entry name" value="CAP/Cytokinesis_protein"/>
</dbReference>
<reference evidence="2 3" key="1">
    <citation type="submission" date="2020-08" db="EMBL/GenBank/DDBJ databases">
        <title>Genomic Encyclopedia of Type Strains, Phase IV (KMG-IV): sequencing the most valuable type-strain genomes for metagenomic binning, comparative biology and taxonomic classification.</title>
        <authorList>
            <person name="Goeker M."/>
        </authorList>
    </citation>
    <scope>NUCLEOTIDE SEQUENCE [LARGE SCALE GENOMIC DNA]</scope>
    <source>
        <strain evidence="2 3">DSM 17245</strain>
    </source>
</reference>
<keyword evidence="2" id="KW-0645">Protease</keyword>
<gene>
    <name evidence="2" type="ORF">HNQ46_001031</name>
</gene>
<protein>
    <submittedName>
        <fullName evidence="2">Transglutaminase/protease-like cytokinesis protein 3</fullName>
    </submittedName>
</protein>
<keyword evidence="2" id="KW-0378">Hydrolase</keyword>
<proteinExistence type="predicted"/>
<dbReference type="PANTHER" id="PTHR46333:SF2">
    <property type="entry name" value="CYTOKINESIS PROTEIN 3"/>
    <property type="match status" value="1"/>
</dbReference>
<dbReference type="GO" id="GO:0008233">
    <property type="term" value="F:peptidase activity"/>
    <property type="evidence" value="ECO:0007669"/>
    <property type="project" value="UniProtKB-KW"/>
</dbReference>
<evidence type="ECO:0000259" key="1">
    <source>
        <dbReference type="SMART" id="SM00460"/>
    </source>
</evidence>
<organism evidence="2 3">
    <name type="scientific">Oribacterium sinus</name>
    <dbReference type="NCBI Taxonomy" id="237576"/>
    <lineage>
        <taxon>Bacteria</taxon>
        <taxon>Bacillati</taxon>
        <taxon>Bacillota</taxon>
        <taxon>Clostridia</taxon>
        <taxon>Lachnospirales</taxon>
        <taxon>Lachnospiraceae</taxon>
        <taxon>Oribacterium</taxon>
    </lineage>
</organism>
<evidence type="ECO:0000313" key="3">
    <source>
        <dbReference type="Proteomes" id="UP000522163"/>
    </source>
</evidence>
<dbReference type="RefSeq" id="WP_183683589.1">
    <property type="nucleotide sequence ID" value="NZ_JACHHH010000004.1"/>
</dbReference>
<dbReference type="GO" id="GO:0005737">
    <property type="term" value="C:cytoplasm"/>
    <property type="evidence" value="ECO:0007669"/>
    <property type="project" value="TreeGrafter"/>
</dbReference>
<dbReference type="GeneID" id="85014584"/>
<evidence type="ECO:0000313" key="2">
    <source>
        <dbReference type="EMBL" id="MBB6041059.1"/>
    </source>
</evidence>
<name>A0A7W9W2M2_9FIRM</name>
<dbReference type="Gene3D" id="3.10.620.30">
    <property type="match status" value="1"/>
</dbReference>
<dbReference type="InterPro" id="IPR038765">
    <property type="entry name" value="Papain-like_cys_pep_sf"/>
</dbReference>
<dbReference type="AlphaFoldDB" id="A0A7W9W2M2"/>
<comment type="caution">
    <text evidence="2">The sequence shown here is derived from an EMBL/GenBank/DDBJ whole genome shotgun (WGS) entry which is preliminary data.</text>
</comment>
<dbReference type="EMBL" id="JACHHH010000004">
    <property type="protein sequence ID" value="MBB6041059.1"/>
    <property type="molecule type" value="Genomic_DNA"/>
</dbReference>
<accession>A0A7W9W2M2</accession>
<sequence>MNPYENKSLKTEGIKLLLLLLFPLLFSLQSYASPIKGDRRTALSFGENGEYLDAEQYAKDNPDVLEAYGMNPSAFWSHYLHFGIKEGRRAYGLDASSPEAVAKLKVFTVAEQICNDAMSDREKVKAVHDWIIQQTKYDIENQRRRTIPEDSYHIEGVMLKGVAVCNGYVEAFDYFMEVLGIPHEVVVGKSVGRGGAIGSHAWNRVWIDGKWLSVDCTWDDPVTEDGENQIIDKYFLRTEEEIAGNHITEKIFKNYQNRKVKF</sequence>
<feature type="domain" description="Transglutaminase-like" evidence="1">
    <location>
        <begin position="157"/>
        <end position="218"/>
    </location>
</feature>
<dbReference type="PANTHER" id="PTHR46333">
    <property type="entry name" value="CYTOKINESIS PROTEIN 3"/>
    <property type="match status" value="1"/>
</dbReference>
<dbReference type="Pfam" id="PF01841">
    <property type="entry name" value="Transglut_core"/>
    <property type="match status" value="1"/>
</dbReference>
<dbReference type="SUPFAM" id="SSF54001">
    <property type="entry name" value="Cysteine proteinases"/>
    <property type="match status" value="1"/>
</dbReference>
<dbReference type="InterPro" id="IPR002931">
    <property type="entry name" value="Transglutaminase-like"/>
</dbReference>